<dbReference type="AlphaFoldDB" id="A0A0F8YA33"/>
<sequence>MENFVTDPVTHKKLKDTSSDIIIEELTNALTSNSKFLLENKRFGATWETFATEVFAQFFF</sequence>
<proteinExistence type="predicted"/>
<reference evidence="1" key="1">
    <citation type="journal article" date="2015" name="Nature">
        <title>Complex archaea that bridge the gap between prokaryotes and eukaryotes.</title>
        <authorList>
            <person name="Spang A."/>
            <person name="Saw J.H."/>
            <person name="Jorgensen S.L."/>
            <person name="Zaremba-Niedzwiedzka K."/>
            <person name="Martijn J."/>
            <person name="Lind A.E."/>
            <person name="van Eijk R."/>
            <person name="Schleper C."/>
            <person name="Guy L."/>
            <person name="Ettema T.J."/>
        </authorList>
    </citation>
    <scope>NUCLEOTIDE SEQUENCE</scope>
</reference>
<comment type="caution">
    <text evidence="1">The sequence shown here is derived from an EMBL/GenBank/DDBJ whole genome shotgun (WGS) entry which is preliminary data.</text>
</comment>
<gene>
    <name evidence="1" type="ORF">LCGC14_2923020</name>
</gene>
<organism evidence="1">
    <name type="scientific">marine sediment metagenome</name>
    <dbReference type="NCBI Taxonomy" id="412755"/>
    <lineage>
        <taxon>unclassified sequences</taxon>
        <taxon>metagenomes</taxon>
        <taxon>ecological metagenomes</taxon>
    </lineage>
</organism>
<protein>
    <submittedName>
        <fullName evidence="1">Uncharacterized protein</fullName>
    </submittedName>
</protein>
<name>A0A0F8YA33_9ZZZZ</name>
<evidence type="ECO:0000313" key="1">
    <source>
        <dbReference type="EMBL" id="KKK70535.1"/>
    </source>
</evidence>
<dbReference type="EMBL" id="LAZR01058146">
    <property type="protein sequence ID" value="KKK70535.1"/>
    <property type="molecule type" value="Genomic_DNA"/>
</dbReference>
<accession>A0A0F8YA33</accession>